<sequence length="62" mass="6958">MLSNSIIPEAMSLETALSISIIIATLLASVVTIMMLFARLAPSQRRDLIRLVRQLHRSRHDS</sequence>
<evidence type="ECO:0000313" key="2">
    <source>
        <dbReference type="EMBL" id="GAA1798259.1"/>
    </source>
</evidence>
<keyword evidence="3" id="KW-1185">Reference proteome</keyword>
<organism evidence="2 3">
    <name type="scientific">Nostocoides veronense</name>
    <dbReference type="NCBI Taxonomy" id="330836"/>
    <lineage>
        <taxon>Bacteria</taxon>
        <taxon>Bacillati</taxon>
        <taxon>Actinomycetota</taxon>
        <taxon>Actinomycetes</taxon>
        <taxon>Micrococcales</taxon>
        <taxon>Intrasporangiaceae</taxon>
        <taxon>Nostocoides</taxon>
    </lineage>
</organism>
<comment type="caution">
    <text evidence="2">The sequence shown here is derived from an EMBL/GenBank/DDBJ whole genome shotgun (WGS) entry which is preliminary data.</text>
</comment>
<evidence type="ECO:0000256" key="1">
    <source>
        <dbReference type="SAM" id="Phobius"/>
    </source>
</evidence>
<protein>
    <submittedName>
        <fullName evidence="2">Uncharacterized protein</fullName>
    </submittedName>
</protein>
<evidence type="ECO:0000313" key="3">
    <source>
        <dbReference type="Proteomes" id="UP001499938"/>
    </source>
</evidence>
<dbReference type="Proteomes" id="UP001499938">
    <property type="component" value="Unassembled WGS sequence"/>
</dbReference>
<keyword evidence="1" id="KW-0472">Membrane</keyword>
<name>A0ABN2LSR9_9MICO</name>
<reference evidence="2 3" key="1">
    <citation type="journal article" date="2019" name="Int. J. Syst. Evol. Microbiol.">
        <title>The Global Catalogue of Microorganisms (GCM) 10K type strain sequencing project: providing services to taxonomists for standard genome sequencing and annotation.</title>
        <authorList>
            <consortium name="The Broad Institute Genomics Platform"/>
            <consortium name="The Broad Institute Genome Sequencing Center for Infectious Disease"/>
            <person name="Wu L."/>
            <person name="Ma J."/>
        </authorList>
    </citation>
    <scope>NUCLEOTIDE SEQUENCE [LARGE SCALE GENOMIC DNA]</scope>
    <source>
        <strain evidence="2 3">JCM 15592</strain>
    </source>
</reference>
<keyword evidence="1" id="KW-1133">Transmembrane helix</keyword>
<keyword evidence="1" id="KW-0812">Transmembrane</keyword>
<gene>
    <name evidence="2" type="ORF">GCM10009811_22920</name>
</gene>
<proteinExistence type="predicted"/>
<dbReference type="EMBL" id="BAAAPO010000037">
    <property type="protein sequence ID" value="GAA1798259.1"/>
    <property type="molecule type" value="Genomic_DNA"/>
</dbReference>
<accession>A0ABN2LSR9</accession>
<dbReference type="RefSeq" id="WP_344085256.1">
    <property type="nucleotide sequence ID" value="NZ_BAAAPO010000037.1"/>
</dbReference>
<feature type="transmembrane region" description="Helical" evidence="1">
    <location>
        <begin position="16"/>
        <end position="38"/>
    </location>
</feature>